<sequence>MPASEHAFLDTKPAETAEAAEKLAKEGVDFGGVV</sequence>
<accession>A0A0E4FV10</accession>
<dbReference type="EMBL" id="AP014685">
    <property type="protein sequence ID" value="BAR54009.1"/>
    <property type="molecule type" value="Genomic_DNA"/>
</dbReference>
<gene>
    <name evidence="1" type="ORF">NK6_824</name>
</gene>
<name>A0A0E4FV10_9BRAD</name>
<reference evidence="1 2" key="1">
    <citation type="submission" date="2014-11" db="EMBL/GenBank/DDBJ databases">
        <title>Symbiosis island explosion on the genome of extra-slow-growing strains of soybean bradyrhizobia with massive insertion sequences.</title>
        <authorList>
            <person name="Iida T."/>
            <person name="Minamisawa K."/>
        </authorList>
    </citation>
    <scope>NUCLEOTIDE SEQUENCE [LARGE SCALE GENOMIC DNA]</scope>
    <source>
        <strain evidence="1 2">NK6</strain>
    </source>
</reference>
<dbReference type="Proteomes" id="UP000063308">
    <property type="component" value="Chromosome"/>
</dbReference>
<organism evidence="1 2">
    <name type="scientific">Bradyrhizobium diazoefficiens</name>
    <dbReference type="NCBI Taxonomy" id="1355477"/>
    <lineage>
        <taxon>Bacteria</taxon>
        <taxon>Pseudomonadati</taxon>
        <taxon>Pseudomonadota</taxon>
        <taxon>Alphaproteobacteria</taxon>
        <taxon>Hyphomicrobiales</taxon>
        <taxon>Nitrobacteraceae</taxon>
        <taxon>Bradyrhizobium</taxon>
    </lineage>
</organism>
<proteinExistence type="predicted"/>
<protein>
    <submittedName>
        <fullName evidence="1">Uncharacterized protein</fullName>
    </submittedName>
</protein>
<dbReference type="AlphaFoldDB" id="A0A0E4FV10"/>
<evidence type="ECO:0000313" key="2">
    <source>
        <dbReference type="Proteomes" id="UP000063308"/>
    </source>
</evidence>
<evidence type="ECO:0000313" key="1">
    <source>
        <dbReference type="EMBL" id="BAR54009.1"/>
    </source>
</evidence>